<dbReference type="RefSeq" id="WP_009497309.1">
    <property type="nucleotide sequence ID" value="NZ_AMZQ01000021.1"/>
</dbReference>
<sequence length="159" mass="18149">MKLEILEGGDALFLTLDEVKSWLRVIGDEEDGLLKSLILAAEQFFENHTDRVLMPKKFRATFLNEAAILPKSPVIQISKPQNASVLWDRQTAQILGMTSGEVEFRAGYETIPQIIKIWALNKIASWYENRENVAVGTIVSKFDKSHIDVVLDQFKVRRF</sequence>
<dbReference type="Pfam" id="PF05135">
    <property type="entry name" value="Phage_connect_1"/>
    <property type="match status" value="1"/>
</dbReference>
<protein>
    <recommendedName>
        <fullName evidence="3">Phage gp6-like head-tail connector protein</fullName>
    </recommendedName>
</protein>
<dbReference type="OrthoDB" id="8452319at2"/>
<dbReference type="STRING" id="1244083.CSUNSWCD_1492"/>
<proteinExistence type="predicted"/>
<dbReference type="NCBIfam" id="TIGR01560">
    <property type="entry name" value="put_DNA_pack"/>
    <property type="match status" value="1"/>
</dbReference>
<gene>
    <name evidence="1" type="ORF">CSUNSWCD_1492</name>
</gene>
<evidence type="ECO:0000313" key="2">
    <source>
        <dbReference type="Proteomes" id="UP000011939"/>
    </source>
</evidence>
<organism evidence="1 2">
    <name type="scientific">Campylobacter showae CSUNSWCD</name>
    <dbReference type="NCBI Taxonomy" id="1244083"/>
    <lineage>
        <taxon>Bacteria</taxon>
        <taxon>Pseudomonadati</taxon>
        <taxon>Campylobacterota</taxon>
        <taxon>Epsilonproteobacteria</taxon>
        <taxon>Campylobacterales</taxon>
        <taxon>Campylobacteraceae</taxon>
        <taxon>Campylobacter</taxon>
    </lineage>
</organism>
<dbReference type="InterPro" id="IPR021146">
    <property type="entry name" value="Phage_gp6-like_head-tail"/>
</dbReference>
<name>M5IPS4_9BACT</name>
<dbReference type="Gene3D" id="1.10.3230.30">
    <property type="entry name" value="Phage gp6-like head-tail connector protein"/>
    <property type="match status" value="1"/>
</dbReference>
<dbReference type="AlphaFoldDB" id="M5IPS4"/>
<dbReference type="PATRIC" id="fig|1244083.3.peg.2474"/>
<dbReference type="CDD" id="cd08054">
    <property type="entry name" value="gp6"/>
    <property type="match status" value="1"/>
</dbReference>
<dbReference type="Proteomes" id="UP000011939">
    <property type="component" value="Unassembled WGS sequence"/>
</dbReference>
<dbReference type="EMBL" id="AMZQ01000021">
    <property type="protein sequence ID" value="EKU10128.1"/>
    <property type="molecule type" value="Genomic_DNA"/>
</dbReference>
<evidence type="ECO:0000313" key="1">
    <source>
        <dbReference type="EMBL" id="EKU10128.1"/>
    </source>
</evidence>
<comment type="caution">
    <text evidence="1">The sequence shown here is derived from an EMBL/GenBank/DDBJ whole genome shotgun (WGS) entry which is preliminary data.</text>
</comment>
<reference evidence="1 2" key="1">
    <citation type="journal article" date="2013" name="Genome Announc.">
        <title>Genome Sequence of Campylobacter showae UNSWCD, Isolated from a Patient with Crohn's Disease.</title>
        <authorList>
            <person name="Tay A.P."/>
            <person name="Kaakoush N.O."/>
            <person name="Deshpande N.P."/>
            <person name="Chen Z."/>
            <person name="Mitchell H."/>
            <person name="Wilkins M.R."/>
        </authorList>
    </citation>
    <scope>NUCLEOTIDE SEQUENCE [LARGE SCALE GENOMIC DNA]</scope>
    <source>
        <strain evidence="1 2">CSUNSWCD</strain>
    </source>
</reference>
<accession>M5IPS4</accession>
<evidence type="ECO:0008006" key="3">
    <source>
        <dbReference type="Google" id="ProtNLM"/>
    </source>
</evidence>
<dbReference type="eggNOG" id="ENOG5032NTZ">
    <property type="taxonomic scope" value="Bacteria"/>
</dbReference>
<dbReference type="InterPro" id="IPR006450">
    <property type="entry name" value="Phage_HK97_gp6-like"/>
</dbReference>